<dbReference type="EMBL" id="UZAN01053576">
    <property type="protein sequence ID" value="VDP90046.1"/>
    <property type="molecule type" value="Genomic_DNA"/>
</dbReference>
<reference evidence="3" key="1">
    <citation type="submission" date="2016-06" db="UniProtKB">
        <authorList>
            <consortium name="WormBaseParasite"/>
        </authorList>
    </citation>
    <scope>IDENTIFICATION</scope>
</reference>
<evidence type="ECO:0000313" key="1">
    <source>
        <dbReference type="EMBL" id="VDP90046.1"/>
    </source>
</evidence>
<evidence type="ECO:0000313" key="3">
    <source>
        <dbReference type="WBParaSite" id="ECPE_0001281101-mRNA-1"/>
    </source>
</evidence>
<gene>
    <name evidence="1" type="ORF">ECPE_LOCUS12774</name>
</gene>
<evidence type="ECO:0000313" key="2">
    <source>
        <dbReference type="Proteomes" id="UP000272942"/>
    </source>
</evidence>
<sequence length="95" mass="10137">MVNQTEPGIINIRRADGTLVDGNTGAASTLAEYYSTLFIPENVNRTDGSGLPAKDPISSRFMEFVSFSLAQVGLTLVGIAVQTSPRLDEIPPIVL</sequence>
<keyword evidence="2" id="KW-1185">Reference proteome</keyword>
<dbReference type="AlphaFoldDB" id="A0A183B0N9"/>
<dbReference type="WBParaSite" id="ECPE_0001281101-mRNA-1">
    <property type="protein sequence ID" value="ECPE_0001281101-mRNA-1"/>
    <property type="gene ID" value="ECPE_0001281101"/>
</dbReference>
<reference evidence="1 2" key="2">
    <citation type="submission" date="2018-11" db="EMBL/GenBank/DDBJ databases">
        <authorList>
            <consortium name="Pathogen Informatics"/>
        </authorList>
    </citation>
    <scope>NUCLEOTIDE SEQUENCE [LARGE SCALE GENOMIC DNA]</scope>
    <source>
        <strain evidence="1 2">Egypt</strain>
    </source>
</reference>
<dbReference type="Proteomes" id="UP000272942">
    <property type="component" value="Unassembled WGS sequence"/>
</dbReference>
<accession>A0A183B0N9</accession>
<organism evidence="3">
    <name type="scientific">Echinostoma caproni</name>
    <dbReference type="NCBI Taxonomy" id="27848"/>
    <lineage>
        <taxon>Eukaryota</taxon>
        <taxon>Metazoa</taxon>
        <taxon>Spiralia</taxon>
        <taxon>Lophotrochozoa</taxon>
        <taxon>Platyhelminthes</taxon>
        <taxon>Trematoda</taxon>
        <taxon>Digenea</taxon>
        <taxon>Plagiorchiida</taxon>
        <taxon>Echinostomata</taxon>
        <taxon>Echinostomatoidea</taxon>
        <taxon>Echinostomatidae</taxon>
        <taxon>Echinostoma</taxon>
    </lineage>
</organism>
<proteinExistence type="predicted"/>
<name>A0A183B0N9_9TREM</name>
<protein>
    <submittedName>
        <fullName evidence="3">Cation_ATPase_N domain-containing protein</fullName>
    </submittedName>
</protein>